<dbReference type="InterPro" id="IPR026349">
    <property type="entry name" value="CHP04255"/>
</dbReference>
<reference evidence="1 2" key="1">
    <citation type="submission" date="2014-11" db="EMBL/GenBank/DDBJ databases">
        <title>Genome of a novel goose pathogen.</title>
        <authorList>
            <person name="Hansen C.M."/>
            <person name="Hueffer K."/>
            <person name="Choi S.C."/>
        </authorList>
    </citation>
    <scope>NUCLEOTIDE SEQUENCE [LARGE SCALE GENOMIC DNA]</scope>
    <source>
        <strain evidence="1 2">KH1503</strain>
    </source>
</reference>
<proteinExistence type="predicted"/>
<protein>
    <recommendedName>
        <fullName evidence="3">TIGR04255 family protein</fullName>
    </recommendedName>
</protein>
<dbReference type="NCBIfam" id="TIGR04255">
    <property type="entry name" value="sporadTIGR04255"/>
    <property type="match status" value="1"/>
</dbReference>
<evidence type="ECO:0000313" key="1">
    <source>
        <dbReference type="EMBL" id="KLT73586.1"/>
    </source>
</evidence>
<comment type="caution">
    <text evidence="1">The sequence shown here is derived from an EMBL/GenBank/DDBJ whole genome shotgun (WGS) entry which is preliminary data.</text>
</comment>
<dbReference type="STRING" id="1470200.PL75_01140"/>
<dbReference type="Proteomes" id="UP000036027">
    <property type="component" value="Unassembled WGS sequence"/>
</dbReference>
<evidence type="ECO:0000313" key="2">
    <source>
        <dbReference type="Proteomes" id="UP000036027"/>
    </source>
</evidence>
<gene>
    <name evidence="1" type="ORF">PL75_01140</name>
</gene>
<keyword evidence="2" id="KW-1185">Reference proteome</keyword>
<dbReference type="AlphaFoldDB" id="A0A0J0YU11"/>
<accession>A0A0J0YU11</accession>
<dbReference type="PATRIC" id="fig|1470200.3.peg.1020"/>
<dbReference type="OrthoDB" id="5767768at2"/>
<evidence type="ECO:0008006" key="3">
    <source>
        <dbReference type="Google" id="ProtNLM"/>
    </source>
</evidence>
<sequence>MTLSTRLKAEPLIDAIFECRLTTKTNILLSGVFPGILFSSLKDEEKLLERLPSYDIPEFIKQNEINVKYLPLIKIKLSDYNILIGDNSVSISCIPPYKGWENFKSKIESILSILIDNSLIDTIERISLKYVNLIETENLTNHVDLVNISLSIGDEKLTNQPYQIRMDSKKNGVINILQIISNAIHKDKNNVKKGLVIDIDSIKIIENQSIDSLKSNLKNDLDEIHNINKSIFLNCLKNETIKGYLGAEYE</sequence>
<dbReference type="EMBL" id="JTDO01000002">
    <property type="protein sequence ID" value="KLT73586.1"/>
    <property type="molecule type" value="Genomic_DNA"/>
</dbReference>
<name>A0A0J0YU11_9NEIS</name>
<dbReference type="RefSeq" id="WP_047760083.1">
    <property type="nucleotide sequence ID" value="NZ_CP091510.1"/>
</dbReference>
<organism evidence="1 2">
    <name type="scientific">Neisseria arctica</name>
    <dbReference type="NCBI Taxonomy" id="1470200"/>
    <lineage>
        <taxon>Bacteria</taxon>
        <taxon>Pseudomonadati</taxon>
        <taxon>Pseudomonadota</taxon>
        <taxon>Betaproteobacteria</taxon>
        <taxon>Neisseriales</taxon>
        <taxon>Neisseriaceae</taxon>
        <taxon>Neisseria</taxon>
    </lineage>
</organism>